<dbReference type="RefSeq" id="XP_014169125.1">
    <property type="nucleotide sequence ID" value="XM_014313650.1"/>
</dbReference>
<feature type="compositionally biased region" description="Basic and acidic residues" evidence="1">
    <location>
        <begin position="179"/>
        <end position="191"/>
    </location>
</feature>
<evidence type="ECO:0000313" key="2">
    <source>
        <dbReference type="EMBL" id="EFW99642.1"/>
    </source>
</evidence>
<sequence length="191" mass="21673">MPIIRDLLGMAMSSGGSNNNGYGVSGPNNGSYYNDNDYRGRPMDSRALRRELRHQRSMDKLYERQMRRENGLIRTGVRAVVNHLGQSSGQSSGQPLQPAQMYEPERPMEPVYPRQQQQPMRQAPIQEQGVFYGRPASPQYTQQGYGQPVLGSRDLTQRSIGEVELTEPPPPYHSAMWSDSEKQPLSDEFTR</sequence>
<dbReference type="AlphaFoldDB" id="F0XS31"/>
<dbReference type="HOGENOM" id="CLU_1421546_0_0_1"/>
<protein>
    <submittedName>
        <fullName evidence="2">Uncharacterized protein</fullName>
    </submittedName>
</protein>
<name>F0XS31_GROCL</name>
<feature type="region of interest" description="Disordered" evidence="1">
    <location>
        <begin position="134"/>
        <end position="191"/>
    </location>
</feature>
<gene>
    <name evidence="2" type="ORF">CMQ_8010</name>
</gene>
<dbReference type="InParanoid" id="F0XS31"/>
<proteinExistence type="predicted"/>
<reference evidence="2 3" key="1">
    <citation type="journal article" date="2011" name="Proc. Natl. Acad. Sci. U.S.A.">
        <title>Genome and transcriptome analyses of the mountain pine beetle-fungal symbiont Grosmannia clavigera, a lodgepole pine pathogen.</title>
        <authorList>
            <person name="DiGuistini S."/>
            <person name="Wang Y."/>
            <person name="Liao N.Y."/>
            <person name="Taylor G."/>
            <person name="Tanguay P."/>
            <person name="Feau N."/>
            <person name="Henrissat B."/>
            <person name="Chan S.K."/>
            <person name="Hesse-Orce U."/>
            <person name="Alamouti S.M."/>
            <person name="Tsui C.K.M."/>
            <person name="Docking R.T."/>
            <person name="Levasseur A."/>
            <person name="Haridas S."/>
            <person name="Robertson G."/>
            <person name="Birol I."/>
            <person name="Holt R.A."/>
            <person name="Marra M.A."/>
            <person name="Hamelin R.C."/>
            <person name="Hirst M."/>
            <person name="Jones S.J.M."/>
            <person name="Bohlmann J."/>
            <person name="Breuil C."/>
        </authorList>
    </citation>
    <scope>NUCLEOTIDE SEQUENCE [LARGE SCALE GENOMIC DNA]</scope>
    <source>
        <strain evidence="3">kw1407 / UAMH 11150</strain>
    </source>
</reference>
<keyword evidence="3" id="KW-1185">Reference proteome</keyword>
<dbReference type="Proteomes" id="UP000007796">
    <property type="component" value="Unassembled WGS sequence"/>
</dbReference>
<dbReference type="EMBL" id="GL629990">
    <property type="protein sequence ID" value="EFW99642.1"/>
    <property type="molecule type" value="Genomic_DNA"/>
</dbReference>
<dbReference type="GeneID" id="25981619"/>
<evidence type="ECO:0000256" key="1">
    <source>
        <dbReference type="SAM" id="MobiDB-lite"/>
    </source>
</evidence>
<evidence type="ECO:0000313" key="3">
    <source>
        <dbReference type="Proteomes" id="UP000007796"/>
    </source>
</evidence>
<accession>F0XS31</accession>
<organism evidence="3">
    <name type="scientific">Grosmannia clavigera (strain kw1407 / UAMH 11150)</name>
    <name type="common">Blue stain fungus</name>
    <name type="synonym">Graphiocladiella clavigera</name>
    <dbReference type="NCBI Taxonomy" id="655863"/>
    <lineage>
        <taxon>Eukaryota</taxon>
        <taxon>Fungi</taxon>
        <taxon>Dikarya</taxon>
        <taxon>Ascomycota</taxon>
        <taxon>Pezizomycotina</taxon>
        <taxon>Sordariomycetes</taxon>
        <taxon>Sordariomycetidae</taxon>
        <taxon>Ophiostomatales</taxon>
        <taxon>Ophiostomataceae</taxon>
        <taxon>Leptographium</taxon>
    </lineage>
</organism>